<reference evidence="2 3" key="1">
    <citation type="submission" date="2020-05" db="EMBL/GenBank/DDBJ databases">
        <title>WGS assembly of Panicum virgatum.</title>
        <authorList>
            <person name="Lovell J.T."/>
            <person name="Jenkins J."/>
            <person name="Shu S."/>
            <person name="Juenger T.E."/>
            <person name="Schmutz J."/>
        </authorList>
    </citation>
    <scope>NUCLEOTIDE SEQUENCE</scope>
    <source>
        <strain evidence="2">AP13</strain>
        <strain evidence="3">cv. AP13</strain>
    </source>
</reference>
<feature type="compositionally biased region" description="Low complexity" evidence="1">
    <location>
        <begin position="22"/>
        <end position="38"/>
    </location>
</feature>
<evidence type="ECO:0000256" key="1">
    <source>
        <dbReference type="SAM" id="MobiDB-lite"/>
    </source>
</evidence>
<accession>A0A8T0P4F9</accession>
<dbReference type="EMBL" id="CM029052">
    <property type="protein sequence ID" value="KAG2556673.1"/>
    <property type="molecule type" value="Genomic_DNA"/>
</dbReference>
<evidence type="ECO:0000313" key="2">
    <source>
        <dbReference type="EMBL" id="KAG2556673.1"/>
    </source>
</evidence>
<sequence length="82" mass="8609">MMKVPPLLRRHPRATPPPSRSTPPTDTATAAPLATTSRGGCHPNLPEAVTPGSNQQHAAKEAILPPCCFTGSLKVKDMVTIS</sequence>
<name>A0A8T0P4F9_PANVG</name>
<comment type="caution">
    <text evidence="2">The sequence shown here is derived from an EMBL/GenBank/DDBJ whole genome shotgun (WGS) entry which is preliminary data.</text>
</comment>
<gene>
    <name evidence="2" type="ORF">PVAP13_8NG193806</name>
</gene>
<dbReference type="EMBL" id="CM029052">
    <property type="protein sequence ID" value="KAG2556674.1"/>
    <property type="molecule type" value="Genomic_DNA"/>
</dbReference>
<proteinExistence type="predicted"/>
<evidence type="ECO:0000313" key="3">
    <source>
        <dbReference type="Proteomes" id="UP000823388"/>
    </source>
</evidence>
<protein>
    <submittedName>
        <fullName evidence="2">Uncharacterized protein</fullName>
    </submittedName>
</protein>
<keyword evidence="3" id="KW-1185">Reference proteome</keyword>
<dbReference type="Proteomes" id="UP000823388">
    <property type="component" value="Chromosome 8N"/>
</dbReference>
<organism evidence="2 3">
    <name type="scientific">Panicum virgatum</name>
    <name type="common">Blackwell switchgrass</name>
    <dbReference type="NCBI Taxonomy" id="38727"/>
    <lineage>
        <taxon>Eukaryota</taxon>
        <taxon>Viridiplantae</taxon>
        <taxon>Streptophyta</taxon>
        <taxon>Embryophyta</taxon>
        <taxon>Tracheophyta</taxon>
        <taxon>Spermatophyta</taxon>
        <taxon>Magnoliopsida</taxon>
        <taxon>Liliopsida</taxon>
        <taxon>Poales</taxon>
        <taxon>Poaceae</taxon>
        <taxon>PACMAD clade</taxon>
        <taxon>Panicoideae</taxon>
        <taxon>Panicodae</taxon>
        <taxon>Paniceae</taxon>
        <taxon>Panicinae</taxon>
        <taxon>Panicum</taxon>
        <taxon>Panicum sect. Hiantes</taxon>
    </lineage>
</organism>
<feature type="region of interest" description="Disordered" evidence="1">
    <location>
        <begin position="1"/>
        <end position="58"/>
    </location>
</feature>
<dbReference type="AlphaFoldDB" id="A0A8T0P4F9"/>